<evidence type="ECO:0000313" key="2">
    <source>
        <dbReference type="Proteomes" id="UP001595839"/>
    </source>
</evidence>
<dbReference type="EMBL" id="JBHSFK010000041">
    <property type="protein sequence ID" value="MFC4506251.1"/>
    <property type="molecule type" value="Genomic_DNA"/>
</dbReference>
<dbReference type="Proteomes" id="UP001595839">
    <property type="component" value="Unassembled WGS sequence"/>
</dbReference>
<protein>
    <submittedName>
        <fullName evidence="1">Uncharacterized protein</fullName>
    </submittedName>
</protein>
<evidence type="ECO:0000313" key="1">
    <source>
        <dbReference type="EMBL" id="MFC4506251.1"/>
    </source>
</evidence>
<comment type="caution">
    <text evidence="1">The sequence shown here is derived from an EMBL/GenBank/DDBJ whole genome shotgun (WGS) entry which is preliminary data.</text>
</comment>
<sequence length="57" mass="6137">MKNQPAQHQPHRVVPIPGCRHEESGCSLGQCADCSVTVEVAVLVTTPCRGYDAEDES</sequence>
<organism evidence="1 2">
    <name type="scientific">Streptomyces vulcanius</name>
    <dbReference type="NCBI Taxonomy" id="1441876"/>
    <lineage>
        <taxon>Bacteria</taxon>
        <taxon>Bacillati</taxon>
        <taxon>Actinomycetota</taxon>
        <taxon>Actinomycetes</taxon>
        <taxon>Kitasatosporales</taxon>
        <taxon>Streptomycetaceae</taxon>
        <taxon>Streptomyces</taxon>
    </lineage>
</organism>
<keyword evidence="2" id="KW-1185">Reference proteome</keyword>
<name>A0ABV9B4L4_9ACTN</name>
<dbReference type="RefSeq" id="WP_381184025.1">
    <property type="nucleotide sequence ID" value="NZ_JBHSFK010000041.1"/>
</dbReference>
<reference evidence="2" key="1">
    <citation type="journal article" date="2019" name="Int. J. Syst. Evol. Microbiol.">
        <title>The Global Catalogue of Microorganisms (GCM) 10K type strain sequencing project: providing services to taxonomists for standard genome sequencing and annotation.</title>
        <authorList>
            <consortium name="The Broad Institute Genomics Platform"/>
            <consortium name="The Broad Institute Genome Sequencing Center for Infectious Disease"/>
            <person name="Wu L."/>
            <person name="Ma J."/>
        </authorList>
    </citation>
    <scope>NUCLEOTIDE SEQUENCE [LARGE SCALE GENOMIC DNA]</scope>
    <source>
        <strain evidence="2">CGMCC 4.7177</strain>
    </source>
</reference>
<proteinExistence type="predicted"/>
<accession>A0ABV9B4L4</accession>
<gene>
    <name evidence="1" type="ORF">ACFPIH_43595</name>
</gene>